<evidence type="ECO:0000256" key="1">
    <source>
        <dbReference type="SAM" id="MobiDB-lite"/>
    </source>
</evidence>
<evidence type="ECO:0000313" key="3">
    <source>
        <dbReference type="Proteomes" id="UP000015102"/>
    </source>
</evidence>
<proteinExistence type="predicted"/>
<dbReference type="AlphaFoldDB" id="T1H5F8"/>
<organism evidence="2 3">
    <name type="scientific">Megaselia scalaris</name>
    <name type="common">Humpbacked fly</name>
    <name type="synonym">Phora scalaris</name>
    <dbReference type="NCBI Taxonomy" id="36166"/>
    <lineage>
        <taxon>Eukaryota</taxon>
        <taxon>Metazoa</taxon>
        <taxon>Ecdysozoa</taxon>
        <taxon>Arthropoda</taxon>
        <taxon>Hexapoda</taxon>
        <taxon>Insecta</taxon>
        <taxon>Pterygota</taxon>
        <taxon>Neoptera</taxon>
        <taxon>Endopterygota</taxon>
        <taxon>Diptera</taxon>
        <taxon>Brachycera</taxon>
        <taxon>Muscomorpha</taxon>
        <taxon>Platypezoidea</taxon>
        <taxon>Phoridae</taxon>
        <taxon>Megaseliini</taxon>
        <taxon>Megaselia</taxon>
    </lineage>
</organism>
<feature type="compositionally biased region" description="Basic and acidic residues" evidence="1">
    <location>
        <begin position="193"/>
        <end position="206"/>
    </location>
</feature>
<dbReference type="EMBL" id="CAQQ02379685">
    <property type="status" value="NOT_ANNOTATED_CDS"/>
    <property type="molecule type" value="Genomic_DNA"/>
</dbReference>
<feature type="compositionally biased region" description="Low complexity" evidence="1">
    <location>
        <begin position="112"/>
        <end position="129"/>
    </location>
</feature>
<dbReference type="Proteomes" id="UP000015102">
    <property type="component" value="Unassembled WGS sequence"/>
</dbReference>
<keyword evidence="3" id="KW-1185">Reference proteome</keyword>
<reference evidence="2" key="2">
    <citation type="submission" date="2015-06" db="UniProtKB">
        <authorList>
            <consortium name="EnsemblMetazoa"/>
        </authorList>
    </citation>
    <scope>IDENTIFICATION</scope>
</reference>
<feature type="compositionally biased region" description="Basic and acidic residues" evidence="1">
    <location>
        <begin position="152"/>
        <end position="167"/>
    </location>
</feature>
<feature type="compositionally biased region" description="Basic and acidic residues" evidence="1">
    <location>
        <begin position="1"/>
        <end position="16"/>
    </location>
</feature>
<accession>T1H5F8</accession>
<sequence length="206" mass="22790">MDISKIAEENKTEEKVALPISSETPDDTKNDVKPSLNGDSEQTPQNSEQKVEEVAEENKINEKETVALNGAKEEIQEPIEVPSADKVVEEGIKLNGNVSEHESSKIEVNTKNDIITDPPTDTNTNTSAQTPPPLPLSPQPTQVMVFALSDNNEQHQQQEKENVEQEPKPLPTDLNVTPQLQIPSVIETAPTPEIEKREDTMKLKKV</sequence>
<feature type="compositionally biased region" description="Polar residues" evidence="1">
    <location>
        <begin position="37"/>
        <end position="48"/>
    </location>
</feature>
<name>T1H5F8_MEGSC</name>
<feature type="region of interest" description="Disordered" evidence="1">
    <location>
        <begin position="95"/>
        <end position="206"/>
    </location>
</feature>
<dbReference type="HOGENOM" id="CLU_1333272_0_0_1"/>
<protein>
    <submittedName>
        <fullName evidence="2">Uncharacterized protein</fullName>
    </submittedName>
</protein>
<reference evidence="3" key="1">
    <citation type="submission" date="2013-02" db="EMBL/GenBank/DDBJ databases">
        <authorList>
            <person name="Hughes D."/>
        </authorList>
    </citation>
    <scope>NUCLEOTIDE SEQUENCE</scope>
    <source>
        <strain>Durham</strain>
        <strain evidence="3">NC isolate 2 -- Noor lab</strain>
    </source>
</reference>
<feature type="region of interest" description="Disordered" evidence="1">
    <location>
        <begin position="1"/>
        <end position="82"/>
    </location>
</feature>
<feature type="compositionally biased region" description="Basic and acidic residues" evidence="1">
    <location>
        <begin position="99"/>
        <end position="110"/>
    </location>
</feature>
<dbReference type="EnsemblMetazoa" id="MESCA011535-RA">
    <property type="protein sequence ID" value="MESCA011535-PA"/>
    <property type="gene ID" value="MESCA011535"/>
</dbReference>
<evidence type="ECO:0000313" key="2">
    <source>
        <dbReference type="EnsemblMetazoa" id="MESCA011535-PA"/>
    </source>
</evidence>
<feature type="compositionally biased region" description="Basic and acidic residues" evidence="1">
    <location>
        <begin position="49"/>
        <end position="75"/>
    </location>
</feature>